<evidence type="ECO:0000256" key="5">
    <source>
        <dbReference type="ARBA" id="ARBA00022763"/>
    </source>
</evidence>
<dbReference type="SMART" id="SM00987">
    <property type="entry name" value="UreE_C"/>
    <property type="match status" value="1"/>
</dbReference>
<proteinExistence type="inferred from homology"/>
<evidence type="ECO:0000256" key="7">
    <source>
        <dbReference type="ARBA" id="ARBA00023004"/>
    </source>
</evidence>
<evidence type="ECO:0000313" key="11">
    <source>
        <dbReference type="EMBL" id="MBJ6725996.1"/>
    </source>
</evidence>
<dbReference type="InterPro" id="IPR005273">
    <property type="entry name" value="Ura-DNA_glyco_family4"/>
</dbReference>
<dbReference type="GO" id="GO:0051539">
    <property type="term" value="F:4 iron, 4 sulfur cluster binding"/>
    <property type="evidence" value="ECO:0007669"/>
    <property type="project" value="UniProtKB-KW"/>
</dbReference>
<keyword evidence="7" id="KW-0408">Iron</keyword>
<dbReference type="RefSeq" id="WP_199384883.1">
    <property type="nucleotide sequence ID" value="NZ_JAEMHM010000011.1"/>
</dbReference>
<accession>A0A8J7J8M0</accession>
<reference evidence="11" key="1">
    <citation type="submission" date="2020-12" db="EMBL/GenBank/DDBJ databases">
        <title>Geomonas sp. Red875, isolated from river sediment.</title>
        <authorList>
            <person name="Xu Z."/>
            <person name="Zhang Z."/>
            <person name="Masuda Y."/>
            <person name="Itoh H."/>
            <person name="Senoo K."/>
        </authorList>
    </citation>
    <scope>NUCLEOTIDE SEQUENCE</scope>
    <source>
        <strain evidence="11">Red875</strain>
    </source>
</reference>
<name>A0A8J7J8M0_9BACT</name>
<sequence>MELDPEETAAGLIPPGAGLEELRKIASHCTACPLWERGTQTVFGEGLPDARLILVGEQPGDIEDRKGQPFVGPAGRVLDQALERAGIVRSDAYVTNVVKHFKWIALGKRRLHQKPNSREIGACLPWLDAEIALIKPLVLVAMGATAAQALFGSKVQVKRDHGRFLPTDRVPHAMVTTHPSAILRAPTDDERHYALDEFVADLRRVAAVLK</sequence>
<dbReference type="PANTHER" id="PTHR33693:SF9">
    <property type="entry name" value="TYPE-4 URACIL-DNA GLYCOSYLASE"/>
    <property type="match status" value="1"/>
</dbReference>
<organism evidence="11 12">
    <name type="scientific">Geomesophilobacter sediminis</name>
    <dbReference type="NCBI Taxonomy" id="2798584"/>
    <lineage>
        <taxon>Bacteria</taxon>
        <taxon>Pseudomonadati</taxon>
        <taxon>Thermodesulfobacteriota</taxon>
        <taxon>Desulfuromonadia</taxon>
        <taxon>Geobacterales</taxon>
        <taxon>Geobacteraceae</taxon>
        <taxon>Geomesophilobacter</taxon>
    </lineage>
</organism>
<dbReference type="Proteomes" id="UP000636888">
    <property type="component" value="Unassembled WGS sequence"/>
</dbReference>
<evidence type="ECO:0000256" key="3">
    <source>
        <dbReference type="ARBA" id="ARBA00022485"/>
    </source>
</evidence>
<keyword evidence="4" id="KW-0479">Metal-binding</keyword>
<dbReference type="AlphaFoldDB" id="A0A8J7J8M0"/>
<dbReference type="CDD" id="cd10030">
    <property type="entry name" value="UDG-F4_TTUDGA_SPO1dp_like"/>
    <property type="match status" value="1"/>
</dbReference>
<evidence type="ECO:0000259" key="10">
    <source>
        <dbReference type="SMART" id="SM00986"/>
    </source>
</evidence>
<dbReference type="Pfam" id="PF03167">
    <property type="entry name" value="UDG"/>
    <property type="match status" value="1"/>
</dbReference>
<comment type="similarity">
    <text evidence="1">Belongs to the uracil-DNA glycosylase (UDG) superfamily. Type 4 (UDGa) family.</text>
</comment>
<evidence type="ECO:0000313" key="12">
    <source>
        <dbReference type="Proteomes" id="UP000636888"/>
    </source>
</evidence>
<evidence type="ECO:0000256" key="6">
    <source>
        <dbReference type="ARBA" id="ARBA00022801"/>
    </source>
</evidence>
<evidence type="ECO:0000256" key="2">
    <source>
        <dbReference type="ARBA" id="ARBA00019403"/>
    </source>
</evidence>
<dbReference type="GO" id="GO:0006281">
    <property type="term" value="P:DNA repair"/>
    <property type="evidence" value="ECO:0007669"/>
    <property type="project" value="UniProtKB-KW"/>
</dbReference>
<keyword evidence="3" id="KW-0004">4Fe-4S</keyword>
<evidence type="ECO:0000256" key="4">
    <source>
        <dbReference type="ARBA" id="ARBA00022723"/>
    </source>
</evidence>
<protein>
    <recommendedName>
        <fullName evidence="2">Type-4 uracil-DNA glycosylase</fullName>
    </recommendedName>
</protein>
<dbReference type="GO" id="GO:0097506">
    <property type="term" value="F:deaminated base DNA N-glycosylase activity"/>
    <property type="evidence" value="ECO:0007669"/>
    <property type="project" value="UniProtKB-ARBA"/>
</dbReference>
<dbReference type="InterPro" id="IPR051536">
    <property type="entry name" value="UDG_Type-4/5"/>
</dbReference>
<keyword evidence="5" id="KW-0227">DNA damage</keyword>
<keyword evidence="9" id="KW-0234">DNA repair</keyword>
<dbReference type="GO" id="GO:0046872">
    <property type="term" value="F:metal ion binding"/>
    <property type="evidence" value="ECO:0007669"/>
    <property type="project" value="UniProtKB-KW"/>
</dbReference>
<dbReference type="Gene3D" id="3.40.470.10">
    <property type="entry name" value="Uracil-DNA glycosylase-like domain"/>
    <property type="match status" value="1"/>
</dbReference>
<keyword evidence="8" id="KW-0411">Iron-sulfur</keyword>
<evidence type="ECO:0000256" key="8">
    <source>
        <dbReference type="ARBA" id="ARBA00023014"/>
    </source>
</evidence>
<feature type="domain" description="Uracil-DNA glycosylase-like" evidence="10">
    <location>
        <begin position="43"/>
        <end position="203"/>
    </location>
</feature>
<keyword evidence="6" id="KW-0378">Hydrolase</keyword>
<dbReference type="SUPFAM" id="SSF52141">
    <property type="entry name" value="Uracil-DNA glycosylase-like"/>
    <property type="match status" value="1"/>
</dbReference>
<dbReference type="NCBIfam" id="TIGR03914">
    <property type="entry name" value="UDG_fam_dom"/>
    <property type="match status" value="1"/>
</dbReference>
<evidence type="ECO:0000256" key="9">
    <source>
        <dbReference type="ARBA" id="ARBA00023204"/>
    </source>
</evidence>
<comment type="caution">
    <text evidence="11">The sequence shown here is derived from an EMBL/GenBank/DDBJ whole genome shotgun (WGS) entry which is preliminary data.</text>
</comment>
<dbReference type="InterPro" id="IPR036895">
    <property type="entry name" value="Uracil-DNA_glycosylase-like_sf"/>
</dbReference>
<gene>
    <name evidence="11" type="ORF">JFN93_14860</name>
</gene>
<dbReference type="NCBIfam" id="TIGR00758">
    <property type="entry name" value="UDG_fam4"/>
    <property type="match status" value="1"/>
</dbReference>
<keyword evidence="12" id="KW-1185">Reference proteome</keyword>
<dbReference type="InterPro" id="IPR005122">
    <property type="entry name" value="Uracil-DNA_glycosylase-like"/>
</dbReference>
<dbReference type="PANTHER" id="PTHR33693">
    <property type="entry name" value="TYPE-5 URACIL-DNA GLYCOSYLASE"/>
    <property type="match status" value="1"/>
</dbReference>
<dbReference type="EMBL" id="JAEMHM010000011">
    <property type="protein sequence ID" value="MBJ6725996.1"/>
    <property type="molecule type" value="Genomic_DNA"/>
</dbReference>
<dbReference type="SMART" id="SM00986">
    <property type="entry name" value="UDG"/>
    <property type="match status" value="1"/>
</dbReference>
<evidence type="ECO:0000256" key="1">
    <source>
        <dbReference type="ARBA" id="ARBA00006521"/>
    </source>
</evidence>